<evidence type="ECO:0000313" key="2">
    <source>
        <dbReference type="Proteomes" id="UP000326678"/>
    </source>
</evidence>
<organism evidence="1 2">
    <name type="scientific">Nostoc sphaeroides CCNUC1</name>
    <dbReference type="NCBI Taxonomy" id="2653204"/>
    <lineage>
        <taxon>Bacteria</taxon>
        <taxon>Bacillati</taxon>
        <taxon>Cyanobacteriota</taxon>
        <taxon>Cyanophyceae</taxon>
        <taxon>Nostocales</taxon>
        <taxon>Nostocaceae</taxon>
        <taxon>Nostoc</taxon>
    </lineage>
</organism>
<reference evidence="1 2" key="1">
    <citation type="submission" date="2019-10" db="EMBL/GenBank/DDBJ databases">
        <title>Genomic and transcriptomic insights into the perfect genentic adaptation of a filamentous nitrogen-fixing cyanobacterium to rice fields.</title>
        <authorList>
            <person name="Chen Z."/>
        </authorList>
    </citation>
    <scope>NUCLEOTIDE SEQUENCE [LARGE SCALE GENOMIC DNA]</scope>
    <source>
        <strain evidence="1">CCNUC1</strain>
    </source>
</reference>
<dbReference type="Proteomes" id="UP000326678">
    <property type="component" value="Chromosome Gxm1"/>
</dbReference>
<dbReference type="EMBL" id="CP045226">
    <property type="protein sequence ID" value="QFS43399.1"/>
    <property type="molecule type" value="Genomic_DNA"/>
</dbReference>
<dbReference type="KEGG" id="nsh:GXM_00872"/>
<evidence type="ECO:0000313" key="1">
    <source>
        <dbReference type="EMBL" id="QFS43399.1"/>
    </source>
</evidence>
<dbReference type="AlphaFoldDB" id="A0A5P8VU11"/>
<sequence length="45" mass="5510">MNRRLYNHQLFRIDGDFSHFRDLKFSSKNLNQIVLPRFLFPNNSL</sequence>
<keyword evidence="2" id="KW-1185">Reference proteome</keyword>
<protein>
    <submittedName>
        <fullName evidence="1">Uncharacterized protein</fullName>
    </submittedName>
</protein>
<gene>
    <name evidence="1" type="ORF">GXM_00872</name>
</gene>
<accession>A0A5P8VU11</accession>
<name>A0A5P8VU11_9NOSO</name>
<proteinExistence type="predicted"/>